<evidence type="ECO:0000259" key="5">
    <source>
        <dbReference type="PROSITE" id="PS50089"/>
    </source>
</evidence>
<keyword evidence="3" id="KW-0862">Zinc</keyword>
<evidence type="ECO:0000313" key="6">
    <source>
        <dbReference type="EMBL" id="CAG5098476.1"/>
    </source>
</evidence>
<keyword evidence="2 4" id="KW-0863">Zinc-finger</keyword>
<dbReference type="PROSITE" id="PS00518">
    <property type="entry name" value="ZF_RING_1"/>
    <property type="match status" value="1"/>
</dbReference>
<dbReference type="PROSITE" id="PS50089">
    <property type="entry name" value="ZF_RING_2"/>
    <property type="match status" value="1"/>
</dbReference>
<dbReference type="InterPro" id="IPR001841">
    <property type="entry name" value="Znf_RING"/>
</dbReference>
<dbReference type="Proteomes" id="UP001158576">
    <property type="component" value="Chromosome XSR"/>
</dbReference>
<evidence type="ECO:0000256" key="2">
    <source>
        <dbReference type="ARBA" id="ARBA00022771"/>
    </source>
</evidence>
<evidence type="ECO:0000256" key="1">
    <source>
        <dbReference type="ARBA" id="ARBA00022723"/>
    </source>
</evidence>
<evidence type="ECO:0000313" key="7">
    <source>
        <dbReference type="Proteomes" id="UP001158576"/>
    </source>
</evidence>
<keyword evidence="7" id="KW-1185">Reference proteome</keyword>
<organism evidence="6 7">
    <name type="scientific">Oikopleura dioica</name>
    <name type="common">Tunicate</name>
    <dbReference type="NCBI Taxonomy" id="34765"/>
    <lineage>
        <taxon>Eukaryota</taxon>
        <taxon>Metazoa</taxon>
        <taxon>Chordata</taxon>
        <taxon>Tunicata</taxon>
        <taxon>Appendicularia</taxon>
        <taxon>Copelata</taxon>
        <taxon>Oikopleuridae</taxon>
        <taxon>Oikopleura</taxon>
    </lineage>
</organism>
<sequence length="226" mass="26176">MSKINPSLVHSYGNVGPCKNCYYTVKEKGRWKDMHYITEEMAMLQNGEAICKYCVDSAFKPERHELVRSDAELKCPAKNCDVKNLSWREYGIGKCCAPAMVKQSGKDRQEYVTLVMKNLNEARAVEPEEKLEWEKKYLEWAKKDTERMEASLKTAYIGALREMGASEDKEEGSCDICFEGYDKQVRRECTLLCGHRYCLHCLTGLKEKFCPTCRIQFTNEQIIKLF</sequence>
<dbReference type="SMART" id="SM00184">
    <property type="entry name" value="RING"/>
    <property type="match status" value="1"/>
</dbReference>
<dbReference type="Gene3D" id="3.30.40.10">
    <property type="entry name" value="Zinc/RING finger domain, C3HC4 (zinc finger)"/>
    <property type="match status" value="1"/>
</dbReference>
<dbReference type="SUPFAM" id="SSF57850">
    <property type="entry name" value="RING/U-box"/>
    <property type="match status" value="1"/>
</dbReference>
<dbReference type="InterPro" id="IPR013083">
    <property type="entry name" value="Znf_RING/FYVE/PHD"/>
</dbReference>
<gene>
    <name evidence="6" type="ORF">OKIOD_LOCUS7260</name>
</gene>
<name>A0ABN7SIS2_OIKDI</name>
<dbReference type="InterPro" id="IPR017907">
    <property type="entry name" value="Znf_RING_CS"/>
</dbReference>
<evidence type="ECO:0000256" key="4">
    <source>
        <dbReference type="PROSITE-ProRule" id="PRU00175"/>
    </source>
</evidence>
<feature type="domain" description="RING-type" evidence="5">
    <location>
        <begin position="174"/>
        <end position="214"/>
    </location>
</feature>
<dbReference type="EMBL" id="OU015569">
    <property type="protein sequence ID" value="CAG5098476.1"/>
    <property type="molecule type" value="Genomic_DNA"/>
</dbReference>
<proteinExistence type="predicted"/>
<evidence type="ECO:0000256" key="3">
    <source>
        <dbReference type="ARBA" id="ARBA00022833"/>
    </source>
</evidence>
<protein>
    <submittedName>
        <fullName evidence="6">Oidioi.mRNA.OKI2018_I69.XSR.g15702.t1.cds</fullName>
    </submittedName>
</protein>
<keyword evidence="1" id="KW-0479">Metal-binding</keyword>
<accession>A0ABN7SIS2</accession>
<reference evidence="6 7" key="1">
    <citation type="submission" date="2021-04" db="EMBL/GenBank/DDBJ databases">
        <authorList>
            <person name="Bliznina A."/>
        </authorList>
    </citation>
    <scope>NUCLEOTIDE SEQUENCE [LARGE SCALE GENOMIC DNA]</scope>
</reference>